<dbReference type="CDD" id="cd03257">
    <property type="entry name" value="ABC_NikE_OppD_transporters"/>
    <property type="match status" value="1"/>
</dbReference>
<dbReference type="Proteomes" id="UP000027059">
    <property type="component" value="Chromosome"/>
</dbReference>
<dbReference type="NCBIfam" id="TIGR01727">
    <property type="entry name" value="oligo_HPY"/>
    <property type="match status" value="1"/>
</dbReference>
<dbReference type="InterPro" id="IPR013563">
    <property type="entry name" value="Oligopep_ABC_C"/>
</dbReference>
<keyword evidence="3 5" id="KW-0067">ATP-binding</keyword>
<evidence type="ECO:0000313" key="5">
    <source>
        <dbReference type="EMBL" id="AIA29876.1"/>
    </source>
</evidence>
<dbReference type="Pfam" id="PF08352">
    <property type="entry name" value="oligo_HPY"/>
    <property type="match status" value="1"/>
</dbReference>
<accession>A0A059XX55</accession>
<name>A0A059XX55_9BACT</name>
<protein>
    <submittedName>
        <fullName evidence="5">Peptide ABC transporter ATP-binding protein</fullName>
    </submittedName>
</protein>
<dbReference type="InterPro" id="IPR050319">
    <property type="entry name" value="ABC_transp_ATP-bind"/>
</dbReference>
<proteinExistence type="predicted"/>
<dbReference type="KEGG" id="lfp:Y981_00675"/>
<dbReference type="AlphaFoldDB" id="A0A059XX55"/>
<dbReference type="SUPFAM" id="SSF52540">
    <property type="entry name" value="P-loop containing nucleoside triphosphate hydrolases"/>
    <property type="match status" value="1"/>
</dbReference>
<evidence type="ECO:0000256" key="1">
    <source>
        <dbReference type="ARBA" id="ARBA00022448"/>
    </source>
</evidence>
<dbReference type="InterPro" id="IPR003439">
    <property type="entry name" value="ABC_transporter-like_ATP-bd"/>
</dbReference>
<keyword evidence="6" id="KW-1185">Reference proteome</keyword>
<dbReference type="Gene3D" id="3.40.50.300">
    <property type="entry name" value="P-loop containing nucleotide triphosphate hydrolases"/>
    <property type="match status" value="1"/>
</dbReference>
<organism evidence="5 6">
    <name type="scientific">Leptospirillum ferriphilum YSK</name>
    <dbReference type="NCBI Taxonomy" id="1441628"/>
    <lineage>
        <taxon>Bacteria</taxon>
        <taxon>Pseudomonadati</taxon>
        <taxon>Nitrospirota</taxon>
        <taxon>Nitrospiria</taxon>
        <taxon>Nitrospirales</taxon>
        <taxon>Nitrospiraceae</taxon>
        <taxon>Leptospirillum</taxon>
    </lineage>
</organism>
<dbReference type="HOGENOM" id="CLU_000604_1_23_0"/>
<evidence type="ECO:0000259" key="4">
    <source>
        <dbReference type="PROSITE" id="PS50893"/>
    </source>
</evidence>
<evidence type="ECO:0000313" key="6">
    <source>
        <dbReference type="Proteomes" id="UP000027059"/>
    </source>
</evidence>
<dbReference type="RefSeq" id="WP_014959891.1">
    <property type="nucleotide sequence ID" value="NZ_CP007243.1"/>
</dbReference>
<feature type="domain" description="ABC transporter" evidence="4">
    <location>
        <begin position="10"/>
        <end position="261"/>
    </location>
</feature>
<keyword evidence="2" id="KW-0547">Nucleotide-binding</keyword>
<reference evidence="5 6" key="2">
    <citation type="journal article" date="2015" name="Biomed. Res. Int.">
        <title>Effects of Arsenite Resistance on the Growth and Functional Gene Expression of Leptospirillum ferriphilum and Acidithiobacillus thiooxidans in Pure Culture and Coculture.</title>
        <authorList>
            <person name="Jiang H."/>
            <person name="Liang Y."/>
            <person name="Yin H."/>
            <person name="Xiao Y."/>
            <person name="Guo X."/>
            <person name="Xu Y."/>
            <person name="Hu Q."/>
            <person name="Liu H."/>
            <person name="Liu X."/>
        </authorList>
    </citation>
    <scope>NUCLEOTIDE SEQUENCE [LARGE SCALE GENOMIC DNA]</scope>
    <source>
        <strain evidence="5 6">YSK</strain>
    </source>
</reference>
<dbReference type="Pfam" id="PF00005">
    <property type="entry name" value="ABC_tran"/>
    <property type="match status" value="1"/>
</dbReference>
<reference evidence="6" key="1">
    <citation type="submission" date="2014-02" db="EMBL/GenBank/DDBJ databases">
        <title>Complete genome sequence and comparative genomic analysis of the nitrogen-fixing bacterium Leptospirillum ferriphilum YSK.</title>
        <authorList>
            <person name="Guo X."/>
            <person name="Yin H."/>
            <person name="Liang Y."/>
            <person name="Hu Q."/>
            <person name="Ma L."/>
            <person name="Xiao Y."/>
            <person name="Zhang X."/>
            <person name="Qiu G."/>
            <person name="Liu X."/>
        </authorList>
    </citation>
    <scope>NUCLEOTIDE SEQUENCE [LARGE SCALE GENOMIC DNA]</scope>
    <source>
        <strain evidence="6">YSK</strain>
    </source>
</reference>
<dbReference type="SMART" id="SM00382">
    <property type="entry name" value="AAA"/>
    <property type="match status" value="1"/>
</dbReference>
<dbReference type="GO" id="GO:0005524">
    <property type="term" value="F:ATP binding"/>
    <property type="evidence" value="ECO:0007669"/>
    <property type="project" value="UniProtKB-KW"/>
</dbReference>
<gene>
    <name evidence="5" type="ORF">Y981_00675</name>
</gene>
<dbReference type="InterPro" id="IPR027417">
    <property type="entry name" value="P-loop_NTPase"/>
</dbReference>
<evidence type="ECO:0000256" key="2">
    <source>
        <dbReference type="ARBA" id="ARBA00022741"/>
    </source>
</evidence>
<dbReference type="PROSITE" id="PS50893">
    <property type="entry name" value="ABC_TRANSPORTER_2"/>
    <property type="match status" value="1"/>
</dbReference>
<dbReference type="OrthoDB" id="9806285at2"/>
<sequence length="347" mass="38565">MQSITSSTVLEVRHLTKLFLRPRTSLFRSPEHQVAVFDVSFSLPKGSVVGLIGETGSGKTTLGRMVMRLVEPTSGSIHFDGIDLTKVRGKMLRTLRKRFQMVFQDPYSSLNPRMTVRQTIEEPFLVHKALPDKDERQKTLESLLVKVGLDPGDLDRFPGEFSGGGRQRIGIARAIALSPDFLVADEPVSSLDVSIQAQIVNLFARLNKEDKMTFLFISHDLNVVSYLSDYVLVLYKGLNVESGPVQEVFNRPLHPYTRLLVSSASEKDLASGNPIPDISSGSGHMPPLCPFYDRCTEKVEACRTDPPPHRVSKEYGSGLAGTSWTHRVSCHSPLGETIFLEQERSDP</sequence>
<keyword evidence="1" id="KW-0813">Transport</keyword>
<dbReference type="GO" id="GO:0055085">
    <property type="term" value="P:transmembrane transport"/>
    <property type="evidence" value="ECO:0007669"/>
    <property type="project" value="UniProtKB-ARBA"/>
</dbReference>
<dbReference type="EMBL" id="CP007243">
    <property type="protein sequence ID" value="AIA29876.1"/>
    <property type="molecule type" value="Genomic_DNA"/>
</dbReference>
<evidence type="ECO:0000256" key="3">
    <source>
        <dbReference type="ARBA" id="ARBA00022840"/>
    </source>
</evidence>
<dbReference type="GO" id="GO:0016887">
    <property type="term" value="F:ATP hydrolysis activity"/>
    <property type="evidence" value="ECO:0007669"/>
    <property type="project" value="InterPro"/>
</dbReference>
<dbReference type="PANTHER" id="PTHR43776">
    <property type="entry name" value="TRANSPORT ATP-BINDING PROTEIN"/>
    <property type="match status" value="1"/>
</dbReference>
<dbReference type="GO" id="GO:0015833">
    <property type="term" value="P:peptide transport"/>
    <property type="evidence" value="ECO:0007669"/>
    <property type="project" value="InterPro"/>
</dbReference>
<dbReference type="InterPro" id="IPR003593">
    <property type="entry name" value="AAA+_ATPase"/>
</dbReference>